<dbReference type="InterPro" id="IPR045864">
    <property type="entry name" value="aa-tRNA-synth_II/BPL/LPL"/>
</dbReference>
<evidence type="ECO:0000259" key="2">
    <source>
        <dbReference type="PROSITE" id="PS51733"/>
    </source>
</evidence>
<evidence type="ECO:0000313" key="3">
    <source>
        <dbReference type="EMBL" id="QEK15701.1"/>
    </source>
</evidence>
<dbReference type="PANTHER" id="PTHR12835:SF5">
    <property type="entry name" value="BIOTIN--PROTEIN LIGASE"/>
    <property type="match status" value="1"/>
</dbReference>
<gene>
    <name evidence="3" type="ORF">FPV09_01295</name>
</gene>
<dbReference type="Gene3D" id="3.30.930.10">
    <property type="entry name" value="Bira Bifunctional Protein, Domain 2"/>
    <property type="match status" value="1"/>
</dbReference>
<feature type="domain" description="BPL/LPL catalytic" evidence="2">
    <location>
        <begin position="64"/>
        <end position="253"/>
    </location>
</feature>
<dbReference type="InterPro" id="IPR004408">
    <property type="entry name" value="Biotin_CoA_COase_ligase"/>
</dbReference>
<accession>A0A5C0SMX2</accession>
<dbReference type="EMBL" id="CP041932">
    <property type="protein sequence ID" value="QEK15701.1"/>
    <property type="molecule type" value="Genomic_DNA"/>
</dbReference>
<reference evidence="3 4" key="1">
    <citation type="submission" date="2019-07" db="EMBL/GenBank/DDBJ databases">
        <title>Complete genome of Thermococcus acidophilus.</title>
        <authorList>
            <person name="Li X."/>
        </authorList>
    </citation>
    <scope>NUCLEOTIDE SEQUENCE [LARGE SCALE GENOMIC DNA]</scope>
    <source>
        <strain evidence="3 4">SY113</strain>
    </source>
</reference>
<dbReference type="AlphaFoldDB" id="A0A5C0SMX2"/>
<dbReference type="PANTHER" id="PTHR12835">
    <property type="entry name" value="BIOTIN PROTEIN LIGASE"/>
    <property type="match status" value="1"/>
</dbReference>
<dbReference type="InterPro" id="IPR036390">
    <property type="entry name" value="WH_DNA-bd_sf"/>
</dbReference>
<dbReference type="PROSITE" id="PS51733">
    <property type="entry name" value="BPL_LPL_CATALYTIC"/>
    <property type="match status" value="1"/>
</dbReference>
<proteinExistence type="predicted"/>
<sequence length="264" mass="28797">MRGLIRDSRVKRGILGILRRGERVSGDTMAAELGVSRVAVWKHVRELTALGYTIDSSRKGYMLLSEPGEPYPWELDVRSYYVLRTPSTMDVAGKLAEDGEPGWTFVIAREQTSGRGRRGSRWASRRGGLYFSVILRPDMRLADVSELVPPTLDAIVRTLSRYGIEAEWRECGVYVEGRKTAGVLVEAAGELDRVRYAVIGVGLNVSNPVPGGAASVAEILGDAPSLLEVSRVLFGELMSSLGTFLNPGTEVESDAEGGERLARL</sequence>
<dbReference type="Pfam" id="PF03099">
    <property type="entry name" value="BPL_LplA_LipB"/>
    <property type="match status" value="1"/>
</dbReference>
<protein>
    <submittedName>
        <fullName evidence="3">Biotin--[acetyl-CoA-carboxylase] ligase</fullName>
        <ecNumber evidence="3">6.3.4.15</ecNumber>
    </submittedName>
</protein>
<dbReference type="SUPFAM" id="SSF55681">
    <property type="entry name" value="Class II aaRS and biotin synthetases"/>
    <property type="match status" value="1"/>
</dbReference>
<dbReference type="Gene3D" id="1.10.10.10">
    <property type="entry name" value="Winged helix-like DNA-binding domain superfamily/Winged helix DNA-binding domain"/>
    <property type="match status" value="1"/>
</dbReference>
<dbReference type="Proteomes" id="UP000322631">
    <property type="component" value="Chromosome"/>
</dbReference>
<dbReference type="SUPFAM" id="SSF46785">
    <property type="entry name" value="Winged helix' DNA-binding domain"/>
    <property type="match status" value="1"/>
</dbReference>
<dbReference type="InterPro" id="IPR013196">
    <property type="entry name" value="HTH_11"/>
</dbReference>
<dbReference type="GO" id="GO:0004077">
    <property type="term" value="F:biotin--[biotin carboxyl-carrier protein] ligase activity"/>
    <property type="evidence" value="ECO:0007669"/>
    <property type="project" value="UniProtKB-EC"/>
</dbReference>
<dbReference type="NCBIfam" id="TIGR00121">
    <property type="entry name" value="birA_ligase"/>
    <property type="match status" value="1"/>
</dbReference>
<evidence type="ECO:0000256" key="1">
    <source>
        <dbReference type="ARBA" id="ARBA00022598"/>
    </source>
</evidence>
<keyword evidence="4" id="KW-1185">Reference proteome</keyword>
<dbReference type="GO" id="GO:0005737">
    <property type="term" value="C:cytoplasm"/>
    <property type="evidence" value="ECO:0007669"/>
    <property type="project" value="TreeGrafter"/>
</dbReference>
<dbReference type="InterPro" id="IPR036388">
    <property type="entry name" value="WH-like_DNA-bd_sf"/>
</dbReference>
<name>A0A5C0SMX2_9EURY</name>
<evidence type="ECO:0000313" key="4">
    <source>
        <dbReference type="Proteomes" id="UP000322631"/>
    </source>
</evidence>
<dbReference type="KEGG" id="them:FPV09_01295"/>
<organism evidence="3 4">
    <name type="scientific">Thermococcus aciditolerans</name>
    <dbReference type="NCBI Taxonomy" id="2598455"/>
    <lineage>
        <taxon>Archaea</taxon>
        <taxon>Methanobacteriati</taxon>
        <taxon>Methanobacteriota</taxon>
        <taxon>Thermococci</taxon>
        <taxon>Thermococcales</taxon>
        <taxon>Thermococcaceae</taxon>
        <taxon>Thermococcus</taxon>
    </lineage>
</organism>
<keyword evidence="1 3" id="KW-0436">Ligase</keyword>
<dbReference type="InterPro" id="IPR004143">
    <property type="entry name" value="BPL_LPL_catalytic"/>
</dbReference>
<dbReference type="Pfam" id="PF08279">
    <property type="entry name" value="HTH_11"/>
    <property type="match status" value="1"/>
</dbReference>
<dbReference type="EC" id="6.3.4.15" evidence="3"/>